<dbReference type="Proteomes" id="UP000002791">
    <property type="component" value="Chromosome"/>
</dbReference>
<keyword evidence="12" id="KW-1185">Reference proteome</keyword>
<evidence type="ECO:0000256" key="6">
    <source>
        <dbReference type="ARBA" id="ARBA00023004"/>
    </source>
</evidence>
<keyword evidence="1" id="KW-0813">Transport</keyword>
<evidence type="ECO:0000256" key="9">
    <source>
        <dbReference type="ARBA" id="ARBA00066388"/>
    </source>
</evidence>
<dbReference type="PROSITE" id="PS50893">
    <property type="entry name" value="ABC_TRANSPORTER_2"/>
    <property type="match status" value="1"/>
</dbReference>
<evidence type="ECO:0000256" key="3">
    <source>
        <dbReference type="ARBA" id="ARBA00022496"/>
    </source>
</evidence>
<evidence type="ECO:0000313" key="11">
    <source>
        <dbReference type="EMBL" id="EHR62971.1"/>
    </source>
</evidence>
<dbReference type="HOGENOM" id="CLU_000604_1_1_11"/>
<evidence type="ECO:0000313" key="12">
    <source>
        <dbReference type="Proteomes" id="UP000002791"/>
    </source>
</evidence>
<evidence type="ECO:0000256" key="8">
    <source>
        <dbReference type="ARBA" id="ARBA00023136"/>
    </source>
</evidence>
<dbReference type="GO" id="GO:0015418">
    <property type="term" value="F:ABC-type quaternary ammonium compound transporting activity"/>
    <property type="evidence" value="ECO:0007669"/>
    <property type="project" value="UniProtKB-EC"/>
</dbReference>
<dbReference type="InterPro" id="IPR015853">
    <property type="entry name" value="ABC_transpr_FbpC"/>
</dbReference>
<sequence length="348" mass="37498">MLTVTGVSVRYGDVEAVRDADLEIADGEVLALLGPSGSGKSTLLRTIAGLEPAATGRVCWDGDDLSGVPVHRRNFGLVFQDGQLFPHRDVAGNIAFGLRMRGMDRAARDERVRALLDLVGLAGYERRKITALSGGEAQRVALARALAPQPRLLLLDEPLSGLDAELREQLAIEVTELLRRTKTTTLLVTHDQEEAFTLADRIAVLDDGVIRQVGDVLDVWRRPVDERIARFLGVATFLRGRTERGRLRCALGEVSLPWAGTGDVLVGLRPNAVRAVELDRASGTTHPADGLRAEVLSRVHRRDHVRLSVRPDGDAPHVAAVAAMTSRAVPGDQVVLTLDADGIATVGL</sequence>
<keyword evidence="4" id="KW-0547">Nucleotide-binding</keyword>
<reference evidence="11 12" key="1">
    <citation type="submission" date="2011-11" db="EMBL/GenBank/DDBJ databases">
        <title>The Noncontiguous Finished sequence of Saccharomonospora cyanea NA-134.</title>
        <authorList>
            <consortium name="US DOE Joint Genome Institute"/>
            <person name="Lucas S."/>
            <person name="Han J."/>
            <person name="Lapidus A."/>
            <person name="Cheng J.-F."/>
            <person name="Goodwin L."/>
            <person name="Pitluck S."/>
            <person name="Peters L."/>
            <person name="Ovchinnikova G."/>
            <person name="Lu M."/>
            <person name="Detter J.C."/>
            <person name="Han C."/>
            <person name="Tapia R."/>
            <person name="Land M."/>
            <person name="Hauser L."/>
            <person name="Kyrpides N."/>
            <person name="Ivanova N."/>
            <person name="Pagani I."/>
            <person name="Brambilla E.-M."/>
            <person name="Klenk H.-P."/>
            <person name="Woyke T."/>
        </authorList>
    </citation>
    <scope>NUCLEOTIDE SEQUENCE [LARGE SCALE GENOMIC DNA]</scope>
    <source>
        <strain evidence="11 12">NA-134</strain>
    </source>
</reference>
<dbReference type="InterPro" id="IPR050093">
    <property type="entry name" value="ABC_SmlMolc_Importer"/>
</dbReference>
<keyword evidence="3" id="KW-0410">Iron transport</keyword>
<keyword evidence="5" id="KW-0067">ATP-binding</keyword>
<keyword evidence="6" id="KW-0408">Iron</keyword>
<evidence type="ECO:0000256" key="2">
    <source>
        <dbReference type="ARBA" id="ARBA00022475"/>
    </source>
</evidence>
<accession>H5XK16</accession>
<organism evidence="11 12">
    <name type="scientific">Saccharomonospora cyanea NA-134</name>
    <dbReference type="NCBI Taxonomy" id="882082"/>
    <lineage>
        <taxon>Bacteria</taxon>
        <taxon>Bacillati</taxon>
        <taxon>Actinomycetota</taxon>
        <taxon>Actinomycetes</taxon>
        <taxon>Pseudonocardiales</taxon>
        <taxon>Pseudonocardiaceae</taxon>
        <taxon>Saccharomonospora</taxon>
    </lineage>
</organism>
<dbReference type="PANTHER" id="PTHR42781">
    <property type="entry name" value="SPERMIDINE/PUTRESCINE IMPORT ATP-BINDING PROTEIN POTA"/>
    <property type="match status" value="1"/>
</dbReference>
<evidence type="ECO:0000256" key="4">
    <source>
        <dbReference type="ARBA" id="ARBA00022741"/>
    </source>
</evidence>
<dbReference type="STRING" id="882082.SaccyDRAFT_4150"/>
<dbReference type="OrthoDB" id="9802264at2"/>
<dbReference type="Gene3D" id="3.40.50.300">
    <property type="entry name" value="P-loop containing nucleotide triphosphate hydrolases"/>
    <property type="match status" value="1"/>
</dbReference>
<proteinExistence type="predicted"/>
<dbReference type="CDD" id="cd03259">
    <property type="entry name" value="ABC_Carb_Solutes_like"/>
    <property type="match status" value="1"/>
</dbReference>
<dbReference type="InterPro" id="IPR027417">
    <property type="entry name" value="P-loop_NTPase"/>
</dbReference>
<dbReference type="InterPro" id="IPR003439">
    <property type="entry name" value="ABC_transporter-like_ATP-bd"/>
</dbReference>
<dbReference type="InterPro" id="IPR008995">
    <property type="entry name" value="Mo/tungstate-bd_C_term_dom"/>
</dbReference>
<keyword evidence="2" id="KW-1003">Cell membrane</keyword>
<dbReference type="eggNOG" id="COG3842">
    <property type="taxonomic scope" value="Bacteria"/>
</dbReference>
<dbReference type="EC" id="7.6.2.9" evidence="9"/>
<dbReference type="RefSeq" id="WP_005459004.1">
    <property type="nucleotide sequence ID" value="NZ_CM001440.1"/>
</dbReference>
<dbReference type="PROSITE" id="PS00211">
    <property type="entry name" value="ABC_TRANSPORTER_1"/>
    <property type="match status" value="1"/>
</dbReference>
<dbReference type="PANTHER" id="PTHR42781:SF4">
    <property type="entry name" value="SPERMIDINE_PUTRESCINE IMPORT ATP-BINDING PROTEIN POTA"/>
    <property type="match status" value="1"/>
</dbReference>
<dbReference type="EMBL" id="CM001440">
    <property type="protein sequence ID" value="EHR62971.1"/>
    <property type="molecule type" value="Genomic_DNA"/>
</dbReference>
<dbReference type="SUPFAM" id="SSF52540">
    <property type="entry name" value="P-loop containing nucleoside triphosphate hydrolases"/>
    <property type="match status" value="1"/>
</dbReference>
<evidence type="ECO:0000256" key="5">
    <source>
        <dbReference type="ARBA" id="ARBA00022840"/>
    </source>
</evidence>
<dbReference type="GO" id="GO:0016020">
    <property type="term" value="C:membrane"/>
    <property type="evidence" value="ECO:0007669"/>
    <property type="project" value="InterPro"/>
</dbReference>
<dbReference type="FunFam" id="3.40.50.300:FF:000425">
    <property type="entry name" value="Probable ABC transporter, ATP-binding subunit"/>
    <property type="match status" value="1"/>
</dbReference>
<evidence type="ECO:0000256" key="7">
    <source>
        <dbReference type="ARBA" id="ARBA00023065"/>
    </source>
</evidence>
<feature type="domain" description="ABC transporter" evidence="10">
    <location>
        <begin position="2"/>
        <end position="232"/>
    </location>
</feature>
<gene>
    <name evidence="11" type="ORF">SaccyDRAFT_4150</name>
</gene>
<dbReference type="InterPro" id="IPR003593">
    <property type="entry name" value="AAA+_ATPase"/>
</dbReference>
<evidence type="ECO:0000259" key="10">
    <source>
        <dbReference type="PROSITE" id="PS50893"/>
    </source>
</evidence>
<evidence type="ECO:0000256" key="1">
    <source>
        <dbReference type="ARBA" id="ARBA00022448"/>
    </source>
</evidence>
<protein>
    <recommendedName>
        <fullName evidence="9">ABC-type quaternary amine transporter</fullName>
        <ecNumber evidence="9">7.6.2.9</ecNumber>
    </recommendedName>
</protein>
<keyword evidence="8" id="KW-0472">Membrane</keyword>
<dbReference type="SMART" id="SM00382">
    <property type="entry name" value="AAA"/>
    <property type="match status" value="1"/>
</dbReference>
<dbReference type="InterPro" id="IPR017871">
    <property type="entry name" value="ABC_transporter-like_CS"/>
</dbReference>
<keyword evidence="7" id="KW-0406">Ion transport</keyword>
<dbReference type="AlphaFoldDB" id="H5XK16"/>
<dbReference type="GO" id="GO:0016887">
    <property type="term" value="F:ATP hydrolysis activity"/>
    <property type="evidence" value="ECO:0007669"/>
    <property type="project" value="InterPro"/>
</dbReference>
<dbReference type="SUPFAM" id="SSF50331">
    <property type="entry name" value="MOP-like"/>
    <property type="match status" value="1"/>
</dbReference>
<dbReference type="GO" id="GO:0015408">
    <property type="term" value="F:ABC-type ferric iron transporter activity"/>
    <property type="evidence" value="ECO:0007669"/>
    <property type="project" value="InterPro"/>
</dbReference>
<name>H5XK16_9PSEU</name>
<dbReference type="Pfam" id="PF00005">
    <property type="entry name" value="ABC_tran"/>
    <property type="match status" value="1"/>
</dbReference>
<dbReference type="GO" id="GO:0005524">
    <property type="term" value="F:ATP binding"/>
    <property type="evidence" value="ECO:0007669"/>
    <property type="project" value="UniProtKB-KW"/>
</dbReference>